<organism evidence="3">
    <name type="scientific">viral metagenome</name>
    <dbReference type="NCBI Taxonomy" id="1070528"/>
    <lineage>
        <taxon>unclassified sequences</taxon>
        <taxon>metagenomes</taxon>
        <taxon>organismal metagenomes</taxon>
    </lineage>
</organism>
<dbReference type="InterPro" id="IPR000164">
    <property type="entry name" value="Histone_H3/CENP-A"/>
</dbReference>
<feature type="region of interest" description="Disordered" evidence="1">
    <location>
        <begin position="72"/>
        <end position="101"/>
    </location>
</feature>
<sequence length="255" mass="30167">MSYSSFSHINYNSDNDIIYQLINIENFTIHPDKLHNIICEIQNIHNLEKPHLLLEYTRAILLAEQFNNLESSVNDSSTDSEFDFNETESEIDSDDEAEMENDMQFQDELEKKVKPLDNWLSEHTYLLPYLDDNFITTIYSQLQDNTITHTEALNHLFQHKHSIILEHPDYTPDDLWLREIKSEQEKTDLCLNTINFENLVREMVHNYTPHIIDFEPTVFTMLQTISESFLIETFQHANIKAISVNRHEIQPKDLH</sequence>
<dbReference type="InterPro" id="IPR009072">
    <property type="entry name" value="Histone-fold"/>
</dbReference>
<dbReference type="GO" id="GO:0000786">
    <property type="term" value="C:nucleosome"/>
    <property type="evidence" value="ECO:0007669"/>
    <property type="project" value="InterPro"/>
</dbReference>
<accession>A0A6C0F5X3</accession>
<reference evidence="3" key="1">
    <citation type="journal article" date="2020" name="Nature">
        <title>Giant virus diversity and host interactions through global metagenomics.</title>
        <authorList>
            <person name="Schulz F."/>
            <person name="Roux S."/>
            <person name="Paez-Espino D."/>
            <person name="Jungbluth S."/>
            <person name="Walsh D.A."/>
            <person name="Denef V.J."/>
            <person name="McMahon K.D."/>
            <person name="Konstantinidis K.T."/>
            <person name="Eloe-Fadrosh E.A."/>
            <person name="Kyrpides N.C."/>
            <person name="Woyke T."/>
        </authorList>
    </citation>
    <scope>NUCLEOTIDE SEQUENCE</scope>
    <source>
        <strain evidence="3">GVMAG-S-ERX555967-131</strain>
    </source>
</reference>
<dbReference type="PRINTS" id="PR00622">
    <property type="entry name" value="HISTONEH3"/>
</dbReference>
<dbReference type="GO" id="GO:0046982">
    <property type="term" value="F:protein heterodimerization activity"/>
    <property type="evidence" value="ECO:0007669"/>
    <property type="project" value="InterPro"/>
</dbReference>
<dbReference type="Pfam" id="PF00125">
    <property type="entry name" value="Histone"/>
    <property type="match status" value="1"/>
</dbReference>
<dbReference type="AlphaFoldDB" id="A0A6C0F5X3"/>
<evidence type="ECO:0000259" key="2">
    <source>
        <dbReference type="Pfam" id="PF00125"/>
    </source>
</evidence>
<dbReference type="Gene3D" id="1.10.20.10">
    <property type="entry name" value="Histone, subunit A"/>
    <property type="match status" value="1"/>
</dbReference>
<name>A0A6C0F5X3_9ZZZZ</name>
<dbReference type="InterPro" id="IPR007125">
    <property type="entry name" value="H2A/H2B/H3"/>
</dbReference>
<feature type="domain" description="Core Histone H2A/H2B/H3" evidence="2">
    <location>
        <begin position="175"/>
        <end position="255"/>
    </location>
</feature>
<dbReference type="GO" id="GO:0030527">
    <property type="term" value="F:structural constituent of chromatin"/>
    <property type="evidence" value="ECO:0007669"/>
    <property type="project" value="InterPro"/>
</dbReference>
<proteinExistence type="predicted"/>
<dbReference type="PANTHER" id="PTHR11426">
    <property type="entry name" value="HISTONE H3"/>
    <property type="match status" value="1"/>
</dbReference>
<dbReference type="GO" id="GO:0003677">
    <property type="term" value="F:DNA binding"/>
    <property type="evidence" value="ECO:0007669"/>
    <property type="project" value="InterPro"/>
</dbReference>
<protein>
    <recommendedName>
        <fullName evidence="2">Core Histone H2A/H2B/H3 domain-containing protein</fullName>
    </recommendedName>
</protein>
<evidence type="ECO:0000256" key="1">
    <source>
        <dbReference type="SAM" id="MobiDB-lite"/>
    </source>
</evidence>
<dbReference type="SUPFAM" id="SSF47113">
    <property type="entry name" value="Histone-fold"/>
    <property type="match status" value="1"/>
</dbReference>
<evidence type="ECO:0000313" key="3">
    <source>
        <dbReference type="EMBL" id="QHT37186.1"/>
    </source>
</evidence>
<feature type="compositionally biased region" description="Acidic residues" evidence="1">
    <location>
        <begin position="78"/>
        <end position="101"/>
    </location>
</feature>
<dbReference type="EMBL" id="MN738790">
    <property type="protein sequence ID" value="QHT37186.1"/>
    <property type="molecule type" value="Genomic_DNA"/>
</dbReference>
<dbReference type="SMART" id="SM00428">
    <property type="entry name" value="H3"/>
    <property type="match status" value="1"/>
</dbReference>